<keyword evidence="3" id="KW-1185">Reference proteome</keyword>
<protein>
    <submittedName>
        <fullName evidence="2">Uncharacterized protein</fullName>
    </submittedName>
</protein>
<dbReference type="EMBL" id="CAJNOC010004129">
    <property type="protein sequence ID" value="CAF1010678.1"/>
    <property type="molecule type" value="Genomic_DNA"/>
</dbReference>
<comment type="caution">
    <text evidence="2">The sequence shown here is derived from an EMBL/GenBank/DDBJ whole genome shotgun (WGS) entry which is preliminary data.</text>
</comment>
<sequence length="262" mass="30266">MSSKSHAIIQWDENKEKKFDIIKVDDIFLGDNDEDILIENEYSFKQKKNKGYSLRFCIVKFLGTKNGCEMNLKKICTYEQISPNKKSTQKTTSKSSISLTPLERQLVHKSSLKNNILVGHSSKDTPVDEPVIFSSTGSTVKRKTLKEIDSIDEYERKLNERDDLIKSLKETLSSKEKEIVELRGQVETHKKLIDPTLLKNIVPLSIQVLKFVGSESERDEVRNFGSTSKQVLIQPDYDGHYMNKTLYDNLNKWGKVRRQFLE</sequence>
<reference evidence="2" key="1">
    <citation type="submission" date="2021-02" db="EMBL/GenBank/DDBJ databases">
        <authorList>
            <person name="Nowell W R."/>
        </authorList>
    </citation>
    <scope>NUCLEOTIDE SEQUENCE</scope>
    <source>
        <strain evidence="2">Ploen Becks lab</strain>
    </source>
</reference>
<organism evidence="2 3">
    <name type="scientific">Brachionus calyciflorus</name>
    <dbReference type="NCBI Taxonomy" id="104777"/>
    <lineage>
        <taxon>Eukaryota</taxon>
        <taxon>Metazoa</taxon>
        <taxon>Spiralia</taxon>
        <taxon>Gnathifera</taxon>
        <taxon>Rotifera</taxon>
        <taxon>Eurotatoria</taxon>
        <taxon>Monogononta</taxon>
        <taxon>Pseudotrocha</taxon>
        <taxon>Ploima</taxon>
        <taxon>Brachionidae</taxon>
        <taxon>Brachionus</taxon>
    </lineage>
</organism>
<proteinExistence type="predicted"/>
<gene>
    <name evidence="2" type="ORF">OXX778_LOCUS16874</name>
</gene>
<dbReference type="Proteomes" id="UP000663879">
    <property type="component" value="Unassembled WGS sequence"/>
</dbReference>
<feature type="coiled-coil region" evidence="1">
    <location>
        <begin position="151"/>
        <end position="192"/>
    </location>
</feature>
<name>A0A814HGM2_9BILA</name>
<accession>A0A814HGM2</accession>
<keyword evidence="1" id="KW-0175">Coiled coil</keyword>
<evidence type="ECO:0000313" key="2">
    <source>
        <dbReference type="EMBL" id="CAF1010678.1"/>
    </source>
</evidence>
<evidence type="ECO:0000256" key="1">
    <source>
        <dbReference type="SAM" id="Coils"/>
    </source>
</evidence>
<evidence type="ECO:0000313" key="3">
    <source>
        <dbReference type="Proteomes" id="UP000663879"/>
    </source>
</evidence>
<dbReference type="AlphaFoldDB" id="A0A814HGM2"/>